<evidence type="ECO:0000256" key="4">
    <source>
        <dbReference type="ARBA" id="ARBA00023002"/>
    </source>
</evidence>
<dbReference type="Gene3D" id="3.40.109.10">
    <property type="entry name" value="NADH Oxidase"/>
    <property type="match status" value="1"/>
</dbReference>
<keyword evidence="4 5" id="KW-0560">Oxidoreductase</keyword>
<evidence type="ECO:0000256" key="3">
    <source>
        <dbReference type="ARBA" id="ARBA00022643"/>
    </source>
</evidence>
<dbReference type="SUPFAM" id="SSF55469">
    <property type="entry name" value="FMN-dependent nitroreductase-like"/>
    <property type="match status" value="1"/>
</dbReference>
<evidence type="ECO:0000256" key="2">
    <source>
        <dbReference type="ARBA" id="ARBA00022630"/>
    </source>
</evidence>
<dbReference type="PANTHER" id="PTHR43425:SF2">
    <property type="entry name" value="OXYGEN-INSENSITIVE NADPH NITROREDUCTASE"/>
    <property type="match status" value="1"/>
</dbReference>
<evidence type="ECO:0000259" key="6">
    <source>
        <dbReference type="Pfam" id="PF00881"/>
    </source>
</evidence>
<evidence type="ECO:0000313" key="7">
    <source>
        <dbReference type="EMBL" id="MFD1464909.1"/>
    </source>
</evidence>
<evidence type="ECO:0000256" key="1">
    <source>
        <dbReference type="ARBA" id="ARBA00008366"/>
    </source>
</evidence>
<keyword evidence="3 5" id="KW-0288">FMN</keyword>
<comment type="similarity">
    <text evidence="1 5">Belongs to the flavin oxidoreductase frp family.</text>
</comment>
<dbReference type="EMBL" id="JBHTOF010000020">
    <property type="protein sequence ID" value="MFD1464909.1"/>
    <property type="molecule type" value="Genomic_DNA"/>
</dbReference>
<gene>
    <name evidence="7" type="ORF">ACFQ4L_02225</name>
</gene>
<proteinExistence type="inferred from homology"/>
<keyword evidence="2 5" id="KW-0285">Flavoprotein</keyword>
<keyword evidence="5" id="KW-0521">NADP</keyword>
<organism evidence="7 8">
    <name type="scientific">Lapidilactobacillus mulanensis</name>
    <dbReference type="NCBI Taxonomy" id="2485999"/>
    <lineage>
        <taxon>Bacteria</taxon>
        <taxon>Bacillati</taxon>
        <taxon>Bacillota</taxon>
        <taxon>Bacilli</taxon>
        <taxon>Lactobacillales</taxon>
        <taxon>Lactobacillaceae</taxon>
        <taxon>Lapidilactobacillus</taxon>
    </lineage>
</organism>
<dbReference type="InterPro" id="IPR016446">
    <property type="entry name" value="Flavin_OxRdtase_Frp"/>
</dbReference>
<dbReference type="Pfam" id="PF00881">
    <property type="entry name" value="Nitroreductase"/>
    <property type="match status" value="1"/>
</dbReference>
<evidence type="ECO:0000313" key="8">
    <source>
        <dbReference type="Proteomes" id="UP001597244"/>
    </source>
</evidence>
<protein>
    <submittedName>
        <fullName evidence="7">Nitroreductase family protein</fullName>
    </submittedName>
</protein>
<dbReference type="PIRSF" id="PIRSF005426">
    <property type="entry name" value="Frp"/>
    <property type="match status" value="1"/>
</dbReference>
<feature type="domain" description="Nitroreductase" evidence="6">
    <location>
        <begin position="11"/>
        <end position="163"/>
    </location>
</feature>
<dbReference type="RefSeq" id="WP_125576149.1">
    <property type="nucleotide sequence ID" value="NZ_JBHTOF010000020.1"/>
</dbReference>
<keyword evidence="8" id="KW-1185">Reference proteome</keyword>
<reference evidence="8" key="1">
    <citation type="journal article" date="2019" name="Int. J. Syst. Evol. Microbiol.">
        <title>The Global Catalogue of Microorganisms (GCM) 10K type strain sequencing project: providing services to taxonomists for standard genome sequencing and annotation.</title>
        <authorList>
            <consortium name="The Broad Institute Genomics Platform"/>
            <consortium name="The Broad Institute Genome Sequencing Center for Infectious Disease"/>
            <person name="Wu L."/>
            <person name="Ma J."/>
        </authorList>
    </citation>
    <scope>NUCLEOTIDE SEQUENCE [LARGE SCALE GENOMIC DNA]</scope>
    <source>
        <strain evidence="8">CCM 8951</strain>
    </source>
</reference>
<accession>A0ABW4DLQ3</accession>
<name>A0ABW4DLQ3_9LACO</name>
<dbReference type="PANTHER" id="PTHR43425">
    <property type="entry name" value="OXYGEN-INSENSITIVE NADPH NITROREDUCTASE"/>
    <property type="match status" value="1"/>
</dbReference>
<comment type="caution">
    <text evidence="7">The sequence shown here is derived from an EMBL/GenBank/DDBJ whole genome shotgun (WGS) entry which is preliminary data.</text>
</comment>
<dbReference type="InterPro" id="IPR000415">
    <property type="entry name" value="Nitroreductase-like"/>
</dbReference>
<sequence length="251" mass="28052">MNAEIDRQLHHRTIRAFTTQEIPATTIDTLVDVARHTATSEFLQAFSVISITDPQLKTAIAQISKQPYVANNGHLFIFIADQHRNAIIGAEMNQPENKVGGANKFLAALADATLAVQNTVVAAESMGLGAVVLGSILNDAQQIIDLLHLPELTFPVLGLAIGYPDQEPQYKPRLPKKFMHFENGYQLPEPIVPQLKAYDAEVHDYYDLREANRRVDTFTNQVKRSLLNVPEKRAQLLTILHQQGFLIEDDH</sequence>
<dbReference type="InterPro" id="IPR029479">
    <property type="entry name" value="Nitroreductase"/>
</dbReference>
<dbReference type="Proteomes" id="UP001597244">
    <property type="component" value="Unassembled WGS sequence"/>
</dbReference>
<evidence type="ECO:0000256" key="5">
    <source>
        <dbReference type="PIRNR" id="PIRNR005426"/>
    </source>
</evidence>